<keyword evidence="6" id="KW-1185">Reference proteome</keyword>
<feature type="domain" description="Alanine racemase N-terminal" evidence="4">
    <location>
        <begin position="24"/>
        <end position="232"/>
    </location>
</feature>
<reference evidence="5 6" key="1">
    <citation type="submission" date="2024-01" db="EMBL/GenBank/DDBJ databases">
        <title>Novel species of the genus Luteimonas isolated from rivers.</title>
        <authorList>
            <person name="Lu H."/>
        </authorList>
    </citation>
    <scope>NUCLEOTIDE SEQUENCE [LARGE SCALE GENOMIC DNA]</scope>
    <source>
        <strain evidence="5 6">FXH3W</strain>
    </source>
</reference>
<protein>
    <recommendedName>
        <fullName evidence="2">Pyridoxal phosphate homeostasis protein</fullName>
        <shortName evidence="2">PLP homeostasis protein</shortName>
    </recommendedName>
</protein>
<comment type="caution">
    <text evidence="5">The sequence shown here is derived from an EMBL/GenBank/DDBJ whole genome shotgun (WGS) entry which is preliminary data.</text>
</comment>
<evidence type="ECO:0000313" key="5">
    <source>
        <dbReference type="EMBL" id="MEF2155573.1"/>
    </source>
</evidence>
<dbReference type="PIRSF" id="PIRSF004848">
    <property type="entry name" value="YBL036c_PLPDEIII"/>
    <property type="match status" value="1"/>
</dbReference>
<comment type="similarity">
    <text evidence="2 3">Belongs to the pyridoxal phosphate-binding protein YggS/PROSC family.</text>
</comment>
<comment type="function">
    <text evidence="2">Pyridoxal 5'-phosphate (PLP)-binding protein, which is involved in PLP homeostasis.</text>
</comment>
<dbReference type="SUPFAM" id="SSF51419">
    <property type="entry name" value="PLP-binding barrel"/>
    <property type="match status" value="1"/>
</dbReference>
<evidence type="ECO:0000256" key="2">
    <source>
        <dbReference type="HAMAP-Rule" id="MF_02087"/>
    </source>
</evidence>
<dbReference type="CDD" id="cd00635">
    <property type="entry name" value="PLPDE_III_YBL036c_like"/>
    <property type="match status" value="1"/>
</dbReference>
<feature type="modified residue" description="N6-(pyridoxal phosphate)lysine" evidence="2">
    <location>
        <position position="38"/>
    </location>
</feature>
<dbReference type="Proteomes" id="UP001356170">
    <property type="component" value="Unassembled WGS sequence"/>
</dbReference>
<dbReference type="PANTHER" id="PTHR10146">
    <property type="entry name" value="PROLINE SYNTHETASE CO-TRANSCRIBED BACTERIAL HOMOLOG PROTEIN"/>
    <property type="match status" value="1"/>
</dbReference>
<proteinExistence type="inferred from homology"/>
<name>A0ABU7UZX8_9GAMM</name>
<sequence>MESNSQLQRQWADVQAQIAERAAVRSPTRPAQLVAVSKTRSAAEIEQLLQAGQRDFGENYVQEATAKICALRSSAPTPVWHLIGHLQSNKAEQAAQLFDWIHTVDRPKLLAPLSRGRLAHGGEPLNVLIQVNIDDDDAKHGCAPADVPALAEAILATPALRWRGLMTIGRQHEQSDDARATFRQMKSLFDSLQIQDPQIDTLSMGMSGDYLQAIDEGATMLRVGSAIFGMRPIKDSP</sequence>
<dbReference type="Pfam" id="PF01168">
    <property type="entry name" value="Ala_racemase_N"/>
    <property type="match status" value="1"/>
</dbReference>
<dbReference type="EMBL" id="JAZHBO010000001">
    <property type="protein sequence ID" value="MEF2155573.1"/>
    <property type="molecule type" value="Genomic_DNA"/>
</dbReference>
<dbReference type="InterPro" id="IPR029066">
    <property type="entry name" value="PLP-binding_barrel"/>
</dbReference>
<organism evidence="5 6">
    <name type="scientific">Aquilutibacter rugosus</name>
    <dbReference type="NCBI Taxonomy" id="3115820"/>
    <lineage>
        <taxon>Bacteria</taxon>
        <taxon>Pseudomonadati</taxon>
        <taxon>Pseudomonadota</taxon>
        <taxon>Gammaproteobacteria</taxon>
        <taxon>Lysobacterales</taxon>
        <taxon>Lysobacteraceae</taxon>
        <taxon>Aquilutibacter</taxon>
    </lineage>
</organism>
<evidence type="ECO:0000259" key="4">
    <source>
        <dbReference type="Pfam" id="PF01168"/>
    </source>
</evidence>
<dbReference type="PANTHER" id="PTHR10146:SF14">
    <property type="entry name" value="PYRIDOXAL PHOSPHATE HOMEOSTASIS PROTEIN"/>
    <property type="match status" value="1"/>
</dbReference>
<evidence type="ECO:0000313" key="6">
    <source>
        <dbReference type="Proteomes" id="UP001356170"/>
    </source>
</evidence>
<gene>
    <name evidence="5" type="ORF">V3390_04905</name>
</gene>
<evidence type="ECO:0000256" key="3">
    <source>
        <dbReference type="RuleBase" id="RU004514"/>
    </source>
</evidence>
<dbReference type="InterPro" id="IPR001608">
    <property type="entry name" value="Ala_racemase_N"/>
</dbReference>
<dbReference type="Gene3D" id="3.20.20.10">
    <property type="entry name" value="Alanine racemase"/>
    <property type="match status" value="1"/>
</dbReference>
<dbReference type="HAMAP" id="MF_02087">
    <property type="entry name" value="PLP_homeostasis"/>
    <property type="match status" value="1"/>
</dbReference>
<accession>A0ABU7UZX8</accession>
<keyword evidence="1 2" id="KW-0663">Pyridoxal phosphate</keyword>
<evidence type="ECO:0000256" key="1">
    <source>
        <dbReference type="ARBA" id="ARBA00022898"/>
    </source>
</evidence>
<dbReference type="InterPro" id="IPR011078">
    <property type="entry name" value="PyrdxlP_homeostasis"/>
</dbReference>
<dbReference type="NCBIfam" id="TIGR00044">
    <property type="entry name" value="YggS family pyridoxal phosphate-dependent enzyme"/>
    <property type="match status" value="1"/>
</dbReference>
<dbReference type="RefSeq" id="WP_331703588.1">
    <property type="nucleotide sequence ID" value="NZ_JAZHBO010000001.1"/>
</dbReference>